<dbReference type="Proteomes" id="UP000232323">
    <property type="component" value="Unassembled WGS sequence"/>
</dbReference>
<dbReference type="InterPro" id="IPR036400">
    <property type="entry name" value="Cyt_B5-like_heme/steroid_sf"/>
</dbReference>
<organism evidence="6 7">
    <name type="scientific">Chlamydomonas eustigma</name>
    <dbReference type="NCBI Taxonomy" id="1157962"/>
    <lineage>
        <taxon>Eukaryota</taxon>
        <taxon>Viridiplantae</taxon>
        <taxon>Chlorophyta</taxon>
        <taxon>core chlorophytes</taxon>
        <taxon>Chlorophyceae</taxon>
        <taxon>CS clade</taxon>
        <taxon>Chlamydomonadales</taxon>
        <taxon>Chlamydomonadaceae</taxon>
        <taxon>Chlamydomonas</taxon>
    </lineage>
</organism>
<dbReference type="InterPro" id="IPR001199">
    <property type="entry name" value="Cyt_B5-like_heme/steroid-bd"/>
</dbReference>
<evidence type="ECO:0000256" key="1">
    <source>
        <dbReference type="ARBA" id="ARBA00022617"/>
    </source>
</evidence>
<sequence>MTVLLAHTDSFTSFPRPSKDFTRNNHSYTSLSATDCEPHLTREQVSECTSSGKKNIQEEPALTTALYGLWSWFSSSMPPGKGFSQMDWLRLTKSGANLNGLGGKPLRKDITMEEVKRHKTKDDAWMVFNGLVYNITHYLKYHPGGIEILMKVAGRDGTSQFLKYHPYVNMRAMMEKCLIGSLKVDPLQSQIAAEIEAMRQARETADVLRQTCTTSGTTDAMVLEDSSARQETSAVQEGMEGSHVESSGEVRVVDIVLKDVKAPNALDSRTGGDEIIVEH</sequence>
<dbReference type="InterPro" id="IPR018506">
    <property type="entry name" value="Cyt_B5_heme-BS"/>
</dbReference>
<proteinExistence type="inferred from homology"/>
<dbReference type="PROSITE" id="PS00191">
    <property type="entry name" value="CYTOCHROME_B5_1"/>
    <property type="match status" value="1"/>
</dbReference>
<dbReference type="EMBL" id="BEGY01000010">
    <property type="protein sequence ID" value="GAX74991.1"/>
    <property type="molecule type" value="Genomic_DNA"/>
</dbReference>
<keyword evidence="3 4" id="KW-0408">Iron</keyword>
<evidence type="ECO:0000313" key="7">
    <source>
        <dbReference type="Proteomes" id="UP000232323"/>
    </source>
</evidence>
<dbReference type="PANTHER" id="PTHR46237:SF1">
    <property type="entry name" value="CYTOCHROME B5 REDUCTASE 4"/>
    <property type="match status" value="1"/>
</dbReference>
<dbReference type="PANTHER" id="PTHR46237">
    <property type="entry name" value="CYTOCHROME B5 REDUCTASE 4 FAMILY MEMBER"/>
    <property type="match status" value="1"/>
</dbReference>
<feature type="domain" description="Cytochrome b5 heme-binding" evidence="5">
    <location>
        <begin position="107"/>
        <end position="183"/>
    </location>
</feature>
<evidence type="ECO:0000256" key="3">
    <source>
        <dbReference type="ARBA" id="ARBA00023004"/>
    </source>
</evidence>
<dbReference type="GO" id="GO:0020037">
    <property type="term" value="F:heme binding"/>
    <property type="evidence" value="ECO:0007669"/>
    <property type="project" value="UniProtKB-UniRule"/>
</dbReference>
<dbReference type="PRINTS" id="PR00363">
    <property type="entry name" value="CYTOCHROMEB5"/>
</dbReference>
<dbReference type="GO" id="GO:0046872">
    <property type="term" value="F:metal ion binding"/>
    <property type="evidence" value="ECO:0007669"/>
    <property type="project" value="UniProtKB-UniRule"/>
</dbReference>
<evidence type="ECO:0000313" key="6">
    <source>
        <dbReference type="EMBL" id="GAX74991.1"/>
    </source>
</evidence>
<keyword evidence="2 4" id="KW-0479">Metal-binding</keyword>
<protein>
    <recommendedName>
        <fullName evidence="5">Cytochrome b5 heme-binding domain-containing protein</fullName>
    </recommendedName>
</protein>
<dbReference type="AlphaFoldDB" id="A0A250WVZ7"/>
<dbReference type="SMART" id="SM01117">
    <property type="entry name" value="Cyt-b5"/>
    <property type="match status" value="1"/>
</dbReference>
<dbReference type="PROSITE" id="PS50255">
    <property type="entry name" value="CYTOCHROME_B5_2"/>
    <property type="match status" value="1"/>
</dbReference>
<dbReference type="InterPro" id="IPR051872">
    <property type="entry name" value="Cytochrome_b5/Flavoprotein_Rdt"/>
</dbReference>
<evidence type="ECO:0000256" key="4">
    <source>
        <dbReference type="RuleBase" id="RU362121"/>
    </source>
</evidence>
<dbReference type="OrthoDB" id="432299at2759"/>
<evidence type="ECO:0000259" key="5">
    <source>
        <dbReference type="PROSITE" id="PS50255"/>
    </source>
</evidence>
<dbReference type="GO" id="GO:0005737">
    <property type="term" value="C:cytoplasm"/>
    <property type="evidence" value="ECO:0007669"/>
    <property type="project" value="TreeGrafter"/>
</dbReference>
<dbReference type="Pfam" id="PF00173">
    <property type="entry name" value="Cyt-b5"/>
    <property type="match status" value="1"/>
</dbReference>
<keyword evidence="1 4" id="KW-0349">Heme</keyword>
<dbReference type="FunFam" id="3.10.120.10:FF:000001">
    <property type="entry name" value="Cytochrome b5 reductase 4"/>
    <property type="match status" value="1"/>
</dbReference>
<reference evidence="6 7" key="1">
    <citation type="submission" date="2017-08" db="EMBL/GenBank/DDBJ databases">
        <title>Acidophilic green algal genome provides insights into adaptation to an acidic environment.</title>
        <authorList>
            <person name="Hirooka S."/>
            <person name="Hirose Y."/>
            <person name="Kanesaki Y."/>
            <person name="Higuchi S."/>
            <person name="Fujiwara T."/>
            <person name="Onuma R."/>
            <person name="Era A."/>
            <person name="Ohbayashi R."/>
            <person name="Uzuka A."/>
            <person name="Nozaki H."/>
            <person name="Yoshikawa H."/>
            <person name="Miyagishima S.Y."/>
        </authorList>
    </citation>
    <scope>NUCLEOTIDE SEQUENCE [LARGE SCALE GENOMIC DNA]</scope>
    <source>
        <strain evidence="6 7">NIES-2499</strain>
    </source>
</reference>
<dbReference type="GO" id="GO:0004128">
    <property type="term" value="F:cytochrome-b5 reductase activity, acting on NAD(P)H"/>
    <property type="evidence" value="ECO:0007669"/>
    <property type="project" value="TreeGrafter"/>
</dbReference>
<gene>
    <name evidence="6" type="ORF">CEUSTIGMA_g2437.t1</name>
</gene>
<keyword evidence="7" id="KW-1185">Reference proteome</keyword>
<comment type="similarity">
    <text evidence="4">Belongs to the cytochrome b5 family.</text>
</comment>
<comment type="caution">
    <text evidence="6">The sequence shown here is derived from an EMBL/GenBank/DDBJ whole genome shotgun (WGS) entry which is preliminary data.</text>
</comment>
<evidence type="ECO:0000256" key="2">
    <source>
        <dbReference type="ARBA" id="ARBA00022723"/>
    </source>
</evidence>
<dbReference type="SUPFAM" id="SSF55856">
    <property type="entry name" value="Cytochrome b5-like heme/steroid binding domain"/>
    <property type="match status" value="1"/>
</dbReference>
<accession>A0A250WVZ7</accession>
<name>A0A250WVZ7_9CHLO</name>
<dbReference type="STRING" id="1157962.A0A250WVZ7"/>
<dbReference type="Gene3D" id="3.10.120.10">
    <property type="entry name" value="Cytochrome b5-like heme/steroid binding domain"/>
    <property type="match status" value="1"/>
</dbReference>